<keyword evidence="1" id="KW-0812">Transmembrane</keyword>
<dbReference type="Pfam" id="PF24202">
    <property type="entry name" value="DUF7427"/>
    <property type="match status" value="1"/>
</dbReference>
<dbReference type="KEGG" id="vg:64767119"/>
<dbReference type="GeneID" id="64767119"/>
<accession>A0A514DE29</accession>
<organism evidence="2 3">
    <name type="scientific">Mycobacterium phage Phrappuccino</name>
    <dbReference type="NCBI Taxonomy" id="2591223"/>
    <lineage>
        <taxon>Viruses</taxon>
        <taxon>Duplodnaviria</taxon>
        <taxon>Heunggongvirae</taxon>
        <taxon>Uroviricota</taxon>
        <taxon>Caudoviricetes</taxon>
        <taxon>Phrappuccinovirus</taxon>
        <taxon>Phrappuccinovirus phrappuccino</taxon>
        <taxon>Phreappuccinovirus Phrappuccino</taxon>
    </lineage>
</organism>
<dbReference type="Proteomes" id="UP000316777">
    <property type="component" value="Segment"/>
</dbReference>
<keyword evidence="3" id="KW-1185">Reference proteome</keyword>
<feature type="transmembrane region" description="Helical" evidence="1">
    <location>
        <begin position="12"/>
        <end position="28"/>
    </location>
</feature>
<keyword evidence="1" id="KW-1133">Transmembrane helix</keyword>
<keyword evidence="1" id="KW-0472">Membrane</keyword>
<dbReference type="RefSeq" id="YP_010059887.1">
    <property type="nucleotide sequence ID" value="NC_054727.1"/>
</dbReference>
<protein>
    <submittedName>
        <fullName evidence="2">Uncharacterized protein</fullName>
    </submittedName>
</protein>
<reference evidence="2 3" key="1">
    <citation type="submission" date="2019-05" db="EMBL/GenBank/DDBJ databases">
        <authorList>
            <person name="Pope W.H."/>
            <person name="Garlena R.A."/>
            <person name="Russell D.A."/>
            <person name="Jacobs-Sera D."/>
            <person name="Hatfull G.F."/>
        </authorList>
    </citation>
    <scope>NUCLEOTIDE SEQUENCE [LARGE SCALE GENOMIC DNA]</scope>
</reference>
<evidence type="ECO:0000313" key="3">
    <source>
        <dbReference type="Proteomes" id="UP000316777"/>
    </source>
</evidence>
<dbReference type="EMBL" id="MK937592">
    <property type="protein sequence ID" value="QDH91873.1"/>
    <property type="molecule type" value="Genomic_DNA"/>
</dbReference>
<name>A0A514DE29_9CAUD</name>
<gene>
    <name evidence="2" type="primary">198</name>
    <name evidence="2" type="ORF">SEA_PHRAPPUCCINO_198</name>
</gene>
<evidence type="ECO:0000256" key="1">
    <source>
        <dbReference type="SAM" id="Phobius"/>
    </source>
</evidence>
<feature type="transmembrane region" description="Helical" evidence="1">
    <location>
        <begin position="48"/>
        <end position="66"/>
    </location>
</feature>
<proteinExistence type="predicted"/>
<dbReference type="InterPro" id="IPR055850">
    <property type="entry name" value="DUF7427"/>
</dbReference>
<sequence>MNEKPAPRRTPGWAALWFYVVVHNLWAIRGGREQLSQAAKRNRTTHPVLIPTFAFMMLAHLMGWLGKGDPIYWVGMLAEQRYAGRGEPSLN</sequence>
<evidence type="ECO:0000313" key="2">
    <source>
        <dbReference type="EMBL" id="QDH91873.1"/>
    </source>
</evidence>